<organism evidence="1 2">
    <name type="scientific">Neofusicoccum parvum</name>
    <dbReference type="NCBI Taxonomy" id="310453"/>
    <lineage>
        <taxon>Eukaryota</taxon>
        <taxon>Fungi</taxon>
        <taxon>Dikarya</taxon>
        <taxon>Ascomycota</taxon>
        <taxon>Pezizomycotina</taxon>
        <taxon>Dothideomycetes</taxon>
        <taxon>Dothideomycetes incertae sedis</taxon>
        <taxon>Botryosphaeriales</taxon>
        <taxon>Botryosphaeriaceae</taxon>
        <taxon>Neofusicoccum</taxon>
    </lineage>
</organism>
<comment type="caution">
    <text evidence="1">The sequence shown here is derived from an EMBL/GenBank/DDBJ whole genome shotgun (WGS) entry which is preliminary data.</text>
</comment>
<evidence type="ECO:0000313" key="2">
    <source>
        <dbReference type="Proteomes" id="UP001165186"/>
    </source>
</evidence>
<protein>
    <submittedName>
        <fullName evidence="1">Uncharacterized protein</fullName>
    </submittedName>
</protein>
<evidence type="ECO:0000313" key="1">
    <source>
        <dbReference type="EMBL" id="GME27269.1"/>
    </source>
</evidence>
<keyword evidence="2" id="KW-1185">Reference proteome</keyword>
<name>A0ACB5S3B9_9PEZI</name>
<sequence length="292" mass="31854">MRKLADYAFMLRDFRLAASTYDILRTDFNNDKAWKYYAGANEMTVISTLLVPQKRISDCYTGMQGVGHLSWGTRKRKAGLWAVLSADSWMKLDKSVQAEKCLDVAASLYGMNEDADTTDEKEEHTRRTVEFSGMRGFMDELRQAVVASRLASRVGFGAEEGAEGDDGDVPEGAEAEAEEIVEEVSETLGQDKRSHRKSLIGAVVPPLAGENSMSPMRTRDENPAFLTEQQDKPKELAVVQEGFETAEGGEGAGAGEKTATEEPVPDAENGKAPPAEDASAEAETEEKSGEQQ</sequence>
<gene>
    <name evidence="1" type="primary">g11228</name>
    <name evidence="1" type="ORF">NpPPO83_00011228</name>
</gene>
<dbReference type="EMBL" id="BSXG01000035">
    <property type="protein sequence ID" value="GME27269.1"/>
    <property type="molecule type" value="Genomic_DNA"/>
</dbReference>
<proteinExistence type="predicted"/>
<accession>A0ACB5S3B9</accession>
<reference evidence="1" key="1">
    <citation type="submission" date="2024-09" db="EMBL/GenBank/DDBJ databases">
        <title>Draft Genome Sequences of Neofusicoccum parvum.</title>
        <authorList>
            <person name="Ashida A."/>
            <person name="Camagna M."/>
            <person name="Tanaka A."/>
            <person name="Takemoto D."/>
        </authorList>
    </citation>
    <scope>NUCLEOTIDE SEQUENCE</scope>
    <source>
        <strain evidence="1">PPO83</strain>
    </source>
</reference>
<dbReference type="Proteomes" id="UP001165186">
    <property type="component" value="Unassembled WGS sequence"/>
</dbReference>